<dbReference type="Proteomes" id="UP000290560">
    <property type="component" value="Unassembled WGS sequence"/>
</dbReference>
<proteinExistence type="predicted"/>
<name>A0A445MA60_ENSVE</name>
<evidence type="ECO:0000313" key="1">
    <source>
        <dbReference type="EMBL" id="RZR71142.1"/>
    </source>
</evidence>
<accession>A0A445MA60</accession>
<sequence length="172" mass="18093">MRRDLPPRHRGSRCDGAARCPCSRRCCPRVAPHGRAVPPCAGTAPIRAAALIGGSHGRGVAPCGLAAGSRPCGLAAGDCPLRPSRGRLPLTAWLQALPTPQAPPLQAPAMPAGDHACWRLPLQGALAMVGRPLTGGLGRSWMPLQPTWSWVADPAWGLIRMVKIEEVMHPPV</sequence>
<gene>
    <name evidence="1" type="ORF">BHM03_00003838</name>
</gene>
<protein>
    <submittedName>
        <fullName evidence="1">Uncharacterized protein</fullName>
    </submittedName>
</protein>
<dbReference type="AlphaFoldDB" id="A0A445MA60"/>
<dbReference type="EMBL" id="KV875497">
    <property type="protein sequence ID" value="RZR71142.1"/>
    <property type="molecule type" value="Genomic_DNA"/>
</dbReference>
<reference evidence="1" key="1">
    <citation type="journal article" date="2018" name="Data Brief">
        <title>Genome sequence data from 17 accessions of Ensete ventricosum, a staple food crop for millions in Ethiopia.</title>
        <authorList>
            <person name="Yemataw Z."/>
            <person name="Muzemil S."/>
            <person name="Ambachew D."/>
            <person name="Tripathi L."/>
            <person name="Tesfaye K."/>
            <person name="Chala A."/>
            <person name="Farbos A."/>
            <person name="O'Neill P."/>
            <person name="Moore K."/>
            <person name="Grant M."/>
            <person name="Studholme D.J."/>
        </authorList>
    </citation>
    <scope>NUCLEOTIDE SEQUENCE [LARGE SCALE GENOMIC DNA]</scope>
    <source>
        <tissue evidence="1">Leaf</tissue>
    </source>
</reference>
<organism evidence="1">
    <name type="scientific">Ensete ventricosum</name>
    <name type="common">Abyssinian banana</name>
    <name type="synonym">Musa ensete</name>
    <dbReference type="NCBI Taxonomy" id="4639"/>
    <lineage>
        <taxon>Eukaryota</taxon>
        <taxon>Viridiplantae</taxon>
        <taxon>Streptophyta</taxon>
        <taxon>Embryophyta</taxon>
        <taxon>Tracheophyta</taxon>
        <taxon>Spermatophyta</taxon>
        <taxon>Magnoliopsida</taxon>
        <taxon>Liliopsida</taxon>
        <taxon>Zingiberales</taxon>
        <taxon>Musaceae</taxon>
        <taxon>Ensete</taxon>
    </lineage>
</organism>